<keyword evidence="8" id="KW-1185">Reference proteome</keyword>
<dbReference type="AlphaFoldDB" id="A0A135L7N9"/>
<dbReference type="InterPro" id="IPR036388">
    <property type="entry name" value="WH-like_DNA-bd_sf"/>
</dbReference>
<evidence type="ECO:0000256" key="2">
    <source>
        <dbReference type="ARBA" id="ARBA00023015"/>
    </source>
</evidence>
<dbReference type="Gene3D" id="1.10.1740.10">
    <property type="match status" value="1"/>
</dbReference>
<evidence type="ECO:0000256" key="3">
    <source>
        <dbReference type="ARBA" id="ARBA00023082"/>
    </source>
</evidence>
<reference evidence="7 8" key="1">
    <citation type="submission" date="2016-02" db="EMBL/GenBank/DDBJ databases">
        <title>Draft Genome for Tepidibacillus decaturensis nov. sp. Strain Z9, an Anaerobic, Moderately Thermophilic and Heterotrophic Bacterium from Deep Subsurface of the Illinois Basin, USA.</title>
        <authorList>
            <person name="Dong Y."/>
            <person name="Chang J.Y."/>
            <person name="Sanford R."/>
            <person name="Fouke B.W."/>
        </authorList>
    </citation>
    <scope>NUCLEOTIDE SEQUENCE [LARGE SCALE GENOMIC DNA]</scope>
    <source>
        <strain evidence="7 8">Z9</strain>
    </source>
</reference>
<dbReference type="NCBIfam" id="TIGR02937">
    <property type="entry name" value="sigma70-ECF"/>
    <property type="match status" value="1"/>
</dbReference>
<dbReference type="InterPro" id="IPR014284">
    <property type="entry name" value="RNA_pol_sigma-70_dom"/>
</dbReference>
<evidence type="ECO:0000313" key="8">
    <source>
        <dbReference type="Proteomes" id="UP000070352"/>
    </source>
</evidence>
<dbReference type="Pfam" id="PF08281">
    <property type="entry name" value="Sigma70_r4_2"/>
    <property type="match status" value="1"/>
</dbReference>
<keyword evidence="4" id="KW-0804">Transcription</keyword>
<dbReference type="Pfam" id="PF04542">
    <property type="entry name" value="Sigma70_r2"/>
    <property type="match status" value="1"/>
</dbReference>
<dbReference type="GO" id="GO:0016987">
    <property type="term" value="F:sigma factor activity"/>
    <property type="evidence" value="ECO:0007669"/>
    <property type="project" value="UniProtKB-KW"/>
</dbReference>
<dbReference type="GO" id="GO:0003677">
    <property type="term" value="F:DNA binding"/>
    <property type="evidence" value="ECO:0007669"/>
    <property type="project" value="InterPro"/>
</dbReference>
<comment type="similarity">
    <text evidence="1">Belongs to the sigma-70 factor family. ECF subfamily.</text>
</comment>
<dbReference type="InterPro" id="IPR013324">
    <property type="entry name" value="RNA_pol_sigma_r3/r4-like"/>
</dbReference>
<dbReference type="STRING" id="1413211.U473_03325"/>
<dbReference type="InterPro" id="IPR007627">
    <property type="entry name" value="RNA_pol_sigma70_r2"/>
</dbReference>
<dbReference type="SUPFAM" id="SSF88659">
    <property type="entry name" value="Sigma3 and sigma4 domains of RNA polymerase sigma factors"/>
    <property type="match status" value="1"/>
</dbReference>
<dbReference type="GO" id="GO:0006352">
    <property type="term" value="P:DNA-templated transcription initiation"/>
    <property type="evidence" value="ECO:0007669"/>
    <property type="project" value="InterPro"/>
</dbReference>
<comment type="caution">
    <text evidence="7">The sequence shown here is derived from an EMBL/GenBank/DDBJ whole genome shotgun (WGS) entry which is preliminary data.</text>
</comment>
<dbReference type="SUPFAM" id="SSF88946">
    <property type="entry name" value="Sigma2 domain of RNA polymerase sigma factors"/>
    <property type="match status" value="1"/>
</dbReference>
<sequence>MELVQLAKTGNQAALIDLLKSIEHSIYKTAYYFMGNEHDAKDVAQEALIKVYTKLSTFEEKAQFHTWVQRITTNICMDKYRKNKKEVSIDLFEMKLTNHSNIETEIENKMMVEELLAHMNQLPNKIRSVMILRYLQNFSYQEIAETLDLPLNTVKSYLFRGRDQLQALINQTQQGGVQR</sequence>
<evidence type="ECO:0000256" key="1">
    <source>
        <dbReference type="ARBA" id="ARBA00010641"/>
    </source>
</evidence>
<gene>
    <name evidence="7" type="ORF">U473_03325</name>
</gene>
<dbReference type="PANTHER" id="PTHR43133">
    <property type="entry name" value="RNA POLYMERASE ECF-TYPE SIGMA FACTO"/>
    <property type="match status" value="1"/>
</dbReference>
<dbReference type="InterPro" id="IPR013249">
    <property type="entry name" value="RNA_pol_sigma70_r4_t2"/>
</dbReference>
<dbReference type="InterPro" id="IPR039425">
    <property type="entry name" value="RNA_pol_sigma-70-like"/>
</dbReference>
<evidence type="ECO:0000313" key="7">
    <source>
        <dbReference type="EMBL" id="KXG44996.1"/>
    </source>
</evidence>
<evidence type="ECO:0000259" key="5">
    <source>
        <dbReference type="Pfam" id="PF04542"/>
    </source>
</evidence>
<proteinExistence type="inferred from homology"/>
<dbReference type="PANTHER" id="PTHR43133:SF51">
    <property type="entry name" value="RNA POLYMERASE SIGMA FACTOR"/>
    <property type="match status" value="1"/>
</dbReference>
<organism evidence="7 8">
    <name type="scientific">Tepidibacillus decaturensis</name>
    <dbReference type="NCBI Taxonomy" id="1413211"/>
    <lineage>
        <taxon>Bacteria</taxon>
        <taxon>Bacillati</taxon>
        <taxon>Bacillota</taxon>
        <taxon>Bacilli</taxon>
        <taxon>Bacillales</taxon>
        <taxon>Bacillaceae</taxon>
        <taxon>Tepidibacillus</taxon>
    </lineage>
</organism>
<evidence type="ECO:0000256" key="4">
    <source>
        <dbReference type="ARBA" id="ARBA00023163"/>
    </source>
</evidence>
<dbReference type="EMBL" id="LSKU01000001">
    <property type="protein sequence ID" value="KXG44996.1"/>
    <property type="molecule type" value="Genomic_DNA"/>
</dbReference>
<dbReference type="Proteomes" id="UP000070352">
    <property type="component" value="Unassembled WGS sequence"/>
</dbReference>
<feature type="domain" description="RNA polymerase sigma-70 region 2" evidence="5">
    <location>
        <begin position="24"/>
        <end position="85"/>
    </location>
</feature>
<accession>A0A135L7N9</accession>
<name>A0A135L7N9_9BACI</name>
<evidence type="ECO:0000259" key="6">
    <source>
        <dbReference type="Pfam" id="PF08281"/>
    </source>
</evidence>
<protein>
    <submittedName>
        <fullName evidence="7">RNA polymerase subunit sigma</fullName>
    </submittedName>
</protein>
<dbReference type="Gene3D" id="1.10.10.10">
    <property type="entry name" value="Winged helix-like DNA-binding domain superfamily/Winged helix DNA-binding domain"/>
    <property type="match status" value="1"/>
</dbReference>
<dbReference type="CDD" id="cd06171">
    <property type="entry name" value="Sigma70_r4"/>
    <property type="match status" value="1"/>
</dbReference>
<feature type="domain" description="RNA polymerase sigma factor 70 region 4 type 2" evidence="6">
    <location>
        <begin position="114"/>
        <end position="165"/>
    </location>
</feature>
<keyword evidence="2" id="KW-0805">Transcription regulation</keyword>
<dbReference type="InterPro" id="IPR013325">
    <property type="entry name" value="RNA_pol_sigma_r2"/>
</dbReference>
<keyword evidence="3" id="KW-0731">Sigma factor</keyword>